<comment type="caution">
    <text evidence="3">The sequence shown here is derived from an EMBL/GenBank/DDBJ whole genome shotgun (WGS) entry which is preliminary data.</text>
</comment>
<dbReference type="PANTHER" id="PTHR30383">
    <property type="entry name" value="THIOESTERASE 1/PROTEASE 1/LYSOPHOSPHOLIPASE L1"/>
    <property type="match status" value="1"/>
</dbReference>
<feature type="domain" description="SGNH hydrolase-type esterase" evidence="2">
    <location>
        <begin position="65"/>
        <end position="241"/>
    </location>
</feature>
<dbReference type="EMBL" id="JAGINW010000001">
    <property type="protein sequence ID" value="MBP2320880.1"/>
    <property type="molecule type" value="Genomic_DNA"/>
</dbReference>
<dbReference type="InterPro" id="IPR013830">
    <property type="entry name" value="SGNH_hydro"/>
</dbReference>
<accession>A0ABS4T8Y1</accession>
<dbReference type="CDD" id="cd01836">
    <property type="entry name" value="FeeA_FeeB_like"/>
    <property type="match status" value="1"/>
</dbReference>
<proteinExistence type="predicted"/>
<keyword evidence="4" id="KW-1185">Reference proteome</keyword>
<dbReference type="InterPro" id="IPR051532">
    <property type="entry name" value="Ester_Hydrolysis_Enzymes"/>
</dbReference>
<dbReference type="PANTHER" id="PTHR30383:SF5">
    <property type="entry name" value="SGNH HYDROLASE-TYPE ESTERASE DOMAIN-CONTAINING PROTEIN"/>
    <property type="match status" value="1"/>
</dbReference>
<dbReference type="SUPFAM" id="SSF52266">
    <property type="entry name" value="SGNH hydrolase"/>
    <property type="match status" value="1"/>
</dbReference>
<dbReference type="Gene3D" id="3.40.50.1110">
    <property type="entry name" value="SGNH hydrolase"/>
    <property type="match status" value="1"/>
</dbReference>
<keyword evidence="1" id="KW-1133">Transmembrane helix</keyword>
<keyword evidence="1" id="KW-0812">Transmembrane</keyword>
<evidence type="ECO:0000256" key="1">
    <source>
        <dbReference type="SAM" id="Phobius"/>
    </source>
</evidence>
<sequence>MGVLRNMRIAAMTVGTLGGLSGVMYGLLTGQGKRARTLIGRPTKDPHLADGTYPGPGPNPLRFAVLGDSLAAGLGAEHASNLPGVLLARGLAEECGRPVQLKTYARVGANTRTFITQVDQAVADPPDVALVIIGGNDVTGKMRVRTSAALLGIEVARLRTAGAAVVVATCPDLGTIRPIPQPLRTVVRRWGRMLAKAQQRAVHRAGGVAVSVADLVSPEFHIRHSELFSPDRFHPNGAGYRHAANILLAPLCTAVRVT</sequence>
<gene>
    <name evidence="3" type="ORF">JOF56_001265</name>
</gene>
<protein>
    <submittedName>
        <fullName evidence="3">Lysophospholipase L1-like esterase</fullName>
    </submittedName>
</protein>
<organism evidence="3 4">
    <name type="scientific">Kibdelosporangium banguiense</name>
    <dbReference type="NCBI Taxonomy" id="1365924"/>
    <lineage>
        <taxon>Bacteria</taxon>
        <taxon>Bacillati</taxon>
        <taxon>Actinomycetota</taxon>
        <taxon>Actinomycetes</taxon>
        <taxon>Pseudonocardiales</taxon>
        <taxon>Pseudonocardiaceae</taxon>
        <taxon>Kibdelosporangium</taxon>
    </lineage>
</organism>
<dbReference type="InterPro" id="IPR036514">
    <property type="entry name" value="SGNH_hydro_sf"/>
</dbReference>
<dbReference type="Proteomes" id="UP001519332">
    <property type="component" value="Unassembled WGS sequence"/>
</dbReference>
<keyword evidence="1" id="KW-0472">Membrane</keyword>
<feature type="transmembrane region" description="Helical" evidence="1">
    <location>
        <begin position="6"/>
        <end position="28"/>
    </location>
</feature>
<name>A0ABS4T8Y1_9PSEU</name>
<evidence type="ECO:0000313" key="4">
    <source>
        <dbReference type="Proteomes" id="UP001519332"/>
    </source>
</evidence>
<evidence type="ECO:0000259" key="2">
    <source>
        <dbReference type="Pfam" id="PF13472"/>
    </source>
</evidence>
<reference evidence="3 4" key="1">
    <citation type="submission" date="2021-03" db="EMBL/GenBank/DDBJ databases">
        <title>Sequencing the genomes of 1000 actinobacteria strains.</title>
        <authorList>
            <person name="Klenk H.-P."/>
        </authorList>
    </citation>
    <scope>NUCLEOTIDE SEQUENCE [LARGE SCALE GENOMIC DNA]</scope>
    <source>
        <strain evidence="3 4">DSM 46670</strain>
    </source>
</reference>
<dbReference type="Pfam" id="PF13472">
    <property type="entry name" value="Lipase_GDSL_2"/>
    <property type="match status" value="1"/>
</dbReference>
<dbReference type="RefSeq" id="WP_245378170.1">
    <property type="nucleotide sequence ID" value="NZ_JAGINW010000001.1"/>
</dbReference>
<evidence type="ECO:0000313" key="3">
    <source>
        <dbReference type="EMBL" id="MBP2320880.1"/>
    </source>
</evidence>